<dbReference type="InterPro" id="IPR002052">
    <property type="entry name" value="DNA_methylase_N6_adenine_CS"/>
</dbReference>
<dbReference type="PROSITE" id="PS00092">
    <property type="entry name" value="N6_MTASE"/>
    <property type="match status" value="1"/>
</dbReference>
<dbReference type="PANTHER" id="PTHR43542">
    <property type="entry name" value="METHYLTRANSFERASE"/>
    <property type="match status" value="1"/>
</dbReference>
<dbReference type="SUPFAM" id="SSF53335">
    <property type="entry name" value="S-adenosyl-L-methionine-dependent methyltransferases"/>
    <property type="match status" value="1"/>
</dbReference>
<comment type="similarity">
    <text evidence="2 8">Belongs to the methyltransferase superfamily. RsmD family.</text>
</comment>
<keyword evidence="8" id="KW-0698">rRNA processing</keyword>
<evidence type="ECO:0000256" key="3">
    <source>
        <dbReference type="ARBA" id="ARBA00012141"/>
    </source>
</evidence>
<evidence type="ECO:0000256" key="6">
    <source>
        <dbReference type="ARBA" id="ARBA00022679"/>
    </source>
</evidence>
<name>A0ABW8U563_9GAMM</name>
<evidence type="ECO:0000313" key="9">
    <source>
        <dbReference type="EMBL" id="MFL1732151.1"/>
    </source>
</evidence>
<dbReference type="Gene3D" id="3.40.50.150">
    <property type="entry name" value="Vaccinia Virus protein VP39"/>
    <property type="match status" value="1"/>
</dbReference>
<keyword evidence="8" id="KW-0949">S-adenosyl-L-methionine</keyword>
<dbReference type="GO" id="GO:0052913">
    <property type="term" value="F:16S rRNA (guanine(966)-N(2))-methyltransferase activity"/>
    <property type="evidence" value="ECO:0007669"/>
    <property type="project" value="UniProtKB-EC"/>
</dbReference>
<comment type="function">
    <text evidence="1 8">Specifically methylates the guanine in position 966 of 16S rRNA in the assembled 30S particle.</text>
</comment>
<evidence type="ECO:0000256" key="5">
    <source>
        <dbReference type="ARBA" id="ARBA00022603"/>
    </source>
</evidence>
<dbReference type="Pfam" id="PF03602">
    <property type="entry name" value="Cons_hypoth95"/>
    <property type="match status" value="1"/>
</dbReference>
<comment type="catalytic activity">
    <reaction evidence="7 8">
        <text>guanosine(966) in 16S rRNA + S-adenosyl-L-methionine = N(2)-methylguanosine(966) in 16S rRNA + S-adenosyl-L-homocysteine + H(+)</text>
        <dbReference type="Rhea" id="RHEA:23548"/>
        <dbReference type="Rhea" id="RHEA-COMP:10211"/>
        <dbReference type="Rhea" id="RHEA-COMP:10212"/>
        <dbReference type="ChEBI" id="CHEBI:15378"/>
        <dbReference type="ChEBI" id="CHEBI:57856"/>
        <dbReference type="ChEBI" id="CHEBI:59789"/>
        <dbReference type="ChEBI" id="CHEBI:74269"/>
        <dbReference type="ChEBI" id="CHEBI:74481"/>
        <dbReference type="EC" id="2.1.1.171"/>
    </reaction>
</comment>
<accession>A0ABW8U563</accession>
<gene>
    <name evidence="9" type="primary">rsmD</name>
    <name evidence="9" type="ORF">ACJHVH_03935</name>
</gene>
<dbReference type="EMBL" id="JBJJXE010000004">
    <property type="protein sequence ID" value="MFL1732151.1"/>
    <property type="molecule type" value="Genomic_DNA"/>
</dbReference>
<dbReference type="NCBIfam" id="TIGR00095">
    <property type="entry name" value="16S rRNA (guanine(966)-N(2))-methyltransferase RsmD"/>
    <property type="match status" value="1"/>
</dbReference>
<dbReference type="RefSeq" id="WP_407068847.1">
    <property type="nucleotide sequence ID" value="NZ_JBJJXE010000004.1"/>
</dbReference>
<dbReference type="EC" id="2.1.1.171" evidence="3 8"/>
<dbReference type="CDD" id="cd02440">
    <property type="entry name" value="AdoMet_MTases"/>
    <property type="match status" value="1"/>
</dbReference>
<dbReference type="InterPro" id="IPR004398">
    <property type="entry name" value="RNA_MeTrfase_RsmD"/>
</dbReference>
<keyword evidence="5 8" id="KW-0489">Methyltransferase</keyword>
<evidence type="ECO:0000256" key="8">
    <source>
        <dbReference type="PIRNR" id="PIRNR004553"/>
    </source>
</evidence>
<dbReference type="InterPro" id="IPR029063">
    <property type="entry name" value="SAM-dependent_MTases_sf"/>
</dbReference>
<sequence>MNTKKTTNQVRIISGQFKRRNISFIDAKGLRPTPDRLRETIFNWLMGDLQDATVLDVCAGSGVLSFECLSRGASFVVMIEANQAQSSELKRNADVLKLNKSSICIIHDTAQNALPTLNTAFDVIFIDPPYDLNLWSQILTLIIKHRLIHTHSLIYLESNQSLEELINQFGLDIIKHTNIGQIFAYLTKPNMNFLGQLTVE</sequence>
<evidence type="ECO:0000256" key="7">
    <source>
        <dbReference type="ARBA" id="ARBA00048326"/>
    </source>
</evidence>
<proteinExistence type="inferred from homology"/>
<evidence type="ECO:0000313" key="10">
    <source>
        <dbReference type="Proteomes" id="UP001624684"/>
    </source>
</evidence>
<dbReference type="PANTHER" id="PTHR43542:SF1">
    <property type="entry name" value="METHYLTRANSFERASE"/>
    <property type="match status" value="1"/>
</dbReference>
<evidence type="ECO:0000256" key="1">
    <source>
        <dbReference type="ARBA" id="ARBA00002649"/>
    </source>
</evidence>
<organism evidence="9 10">
    <name type="scientific">Moraxella oculi</name>
    <dbReference type="NCBI Taxonomy" id="2940516"/>
    <lineage>
        <taxon>Bacteria</taxon>
        <taxon>Pseudomonadati</taxon>
        <taxon>Pseudomonadota</taxon>
        <taxon>Gammaproteobacteria</taxon>
        <taxon>Moraxellales</taxon>
        <taxon>Moraxellaceae</taxon>
        <taxon>Moraxella</taxon>
    </lineage>
</organism>
<evidence type="ECO:0000256" key="2">
    <source>
        <dbReference type="ARBA" id="ARBA00005269"/>
    </source>
</evidence>
<protein>
    <recommendedName>
        <fullName evidence="4 8">Ribosomal RNA small subunit methyltransferase D</fullName>
        <ecNumber evidence="3 8">2.1.1.171</ecNumber>
    </recommendedName>
</protein>
<keyword evidence="10" id="KW-1185">Reference proteome</keyword>
<evidence type="ECO:0000256" key="4">
    <source>
        <dbReference type="ARBA" id="ARBA00013682"/>
    </source>
</evidence>
<dbReference type="PIRSF" id="PIRSF004553">
    <property type="entry name" value="CHP00095"/>
    <property type="match status" value="1"/>
</dbReference>
<reference evidence="9 10" key="1">
    <citation type="submission" date="2024-11" db="EMBL/GenBank/DDBJ databases">
        <title>First Report of Moraxella oculi in Brazil in an Infectious Bovine Keratoconjunctivitis Outbreak.</title>
        <authorList>
            <person name="Carvalho C.V."/>
            <person name="Domingues R."/>
            <person name="Coutinho C."/>
            <person name="Honorio N.T.B.S."/>
            <person name="Faza D.R.L.R."/>
            <person name="Carvalho W.A."/>
            <person name="Machado A.B.F."/>
            <person name="Martins M.F."/>
            <person name="Gaspar E.B."/>
        </authorList>
    </citation>
    <scope>NUCLEOTIDE SEQUENCE [LARGE SCALE GENOMIC DNA]</scope>
    <source>
        <strain evidence="9 10">2117LE</strain>
    </source>
</reference>
<keyword evidence="6 8" id="KW-0808">Transferase</keyword>
<dbReference type="Proteomes" id="UP001624684">
    <property type="component" value="Unassembled WGS sequence"/>
</dbReference>
<comment type="caution">
    <text evidence="9">The sequence shown here is derived from an EMBL/GenBank/DDBJ whole genome shotgun (WGS) entry which is preliminary data.</text>
</comment>